<dbReference type="EMBL" id="JBBNAF010000002">
    <property type="protein sequence ID" value="KAK9163487.1"/>
    <property type="molecule type" value="Genomic_DNA"/>
</dbReference>
<dbReference type="Proteomes" id="UP001420932">
    <property type="component" value="Unassembled WGS sequence"/>
</dbReference>
<keyword evidence="3" id="KW-1185">Reference proteome</keyword>
<comment type="caution">
    <text evidence="2">The sequence shown here is derived from an EMBL/GenBank/DDBJ whole genome shotgun (WGS) entry which is preliminary data.</text>
</comment>
<evidence type="ECO:0008006" key="4">
    <source>
        <dbReference type="Google" id="ProtNLM"/>
    </source>
</evidence>
<gene>
    <name evidence="2" type="ORF">Syun_004389</name>
</gene>
<sequence>MSEISEESGRDGEEQAVHVAVGKSVQKAVDLLHWTFRRFKSHPVVVLHVHQPSSTIPTPLGRLPASQANEELLYMHRMERARASNRERARGRNDRGGGWGEGEGN</sequence>
<reference evidence="2 3" key="1">
    <citation type="submission" date="2024-01" db="EMBL/GenBank/DDBJ databases">
        <title>Genome assemblies of Stephania.</title>
        <authorList>
            <person name="Yang L."/>
        </authorList>
    </citation>
    <scope>NUCLEOTIDE SEQUENCE [LARGE SCALE GENOMIC DNA]</scope>
    <source>
        <strain evidence="2">YNDBR</strain>
        <tissue evidence="2">Leaf</tissue>
    </source>
</reference>
<evidence type="ECO:0000313" key="3">
    <source>
        <dbReference type="Proteomes" id="UP001420932"/>
    </source>
</evidence>
<feature type="compositionally biased region" description="Gly residues" evidence="1">
    <location>
        <begin position="96"/>
        <end position="105"/>
    </location>
</feature>
<feature type="region of interest" description="Disordered" evidence="1">
    <location>
        <begin position="81"/>
        <end position="105"/>
    </location>
</feature>
<organism evidence="2 3">
    <name type="scientific">Stephania yunnanensis</name>
    <dbReference type="NCBI Taxonomy" id="152371"/>
    <lineage>
        <taxon>Eukaryota</taxon>
        <taxon>Viridiplantae</taxon>
        <taxon>Streptophyta</taxon>
        <taxon>Embryophyta</taxon>
        <taxon>Tracheophyta</taxon>
        <taxon>Spermatophyta</taxon>
        <taxon>Magnoliopsida</taxon>
        <taxon>Ranunculales</taxon>
        <taxon>Menispermaceae</taxon>
        <taxon>Menispermoideae</taxon>
        <taxon>Cissampelideae</taxon>
        <taxon>Stephania</taxon>
    </lineage>
</organism>
<evidence type="ECO:0000313" key="2">
    <source>
        <dbReference type="EMBL" id="KAK9163487.1"/>
    </source>
</evidence>
<protein>
    <recommendedName>
        <fullName evidence="4">UspA domain-containing protein</fullName>
    </recommendedName>
</protein>
<evidence type="ECO:0000256" key="1">
    <source>
        <dbReference type="SAM" id="MobiDB-lite"/>
    </source>
</evidence>
<name>A0AAP0L4G6_9MAGN</name>
<dbReference type="AlphaFoldDB" id="A0AAP0L4G6"/>
<accession>A0AAP0L4G6</accession>
<proteinExistence type="predicted"/>
<dbReference type="PANTHER" id="PTHR47382:SF1">
    <property type="entry name" value="USPA DOMAIN-CONTAINING PROTEIN"/>
    <property type="match status" value="1"/>
</dbReference>
<dbReference type="PANTHER" id="PTHR47382">
    <property type="entry name" value="U-BOX DOMAIN-CONTAINING PROTEIN 52-LIKE"/>
    <property type="match status" value="1"/>
</dbReference>
<feature type="compositionally biased region" description="Basic and acidic residues" evidence="1">
    <location>
        <begin position="81"/>
        <end position="95"/>
    </location>
</feature>